<keyword evidence="2" id="KW-1185">Reference proteome</keyword>
<name>A0A8S4QWC1_9NEOP</name>
<reference evidence="1" key="1">
    <citation type="submission" date="2022-03" db="EMBL/GenBank/DDBJ databases">
        <authorList>
            <person name="Lindestad O."/>
        </authorList>
    </citation>
    <scope>NUCLEOTIDE SEQUENCE</scope>
</reference>
<dbReference type="EMBL" id="CAKXAJ010020658">
    <property type="protein sequence ID" value="CAH2224059.1"/>
    <property type="molecule type" value="Genomic_DNA"/>
</dbReference>
<protein>
    <submittedName>
        <fullName evidence="1">Jg2564 protein</fullName>
    </submittedName>
</protein>
<evidence type="ECO:0000313" key="2">
    <source>
        <dbReference type="Proteomes" id="UP000838756"/>
    </source>
</evidence>
<proteinExistence type="predicted"/>
<dbReference type="Proteomes" id="UP000838756">
    <property type="component" value="Unassembled WGS sequence"/>
</dbReference>
<evidence type="ECO:0000313" key="1">
    <source>
        <dbReference type="EMBL" id="CAH2224059.1"/>
    </source>
</evidence>
<gene>
    <name evidence="1" type="primary">jg2564</name>
    <name evidence="1" type="ORF">PAEG_LOCUS6852</name>
</gene>
<dbReference type="AlphaFoldDB" id="A0A8S4QWC1"/>
<organism evidence="1 2">
    <name type="scientific">Pararge aegeria aegeria</name>
    <dbReference type="NCBI Taxonomy" id="348720"/>
    <lineage>
        <taxon>Eukaryota</taxon>
        <taxon>Metazoa</taxon>
        <taxon>Ecdysozoa</taxon>
        <taxon>Arthropoda</taxon>
        <taxon>Hexapoda</taxon>
        <taxon>Insecta</taxon>
        <taxon>Pterygota</taxon>
        <taxon>Neoptera</taxon>
        <taxon>Endopterygota</taxon>
        <taxon>Lepidoptera</taxon>
        <taxon>Glossata</taxon>
        <taxon>Ditrysia</taxon>
        <taxon>Papilionoidea</taxon>
        <taxon>Nymphalidae</taxon>
        <taxon>Satyrinae</taxon>
        <taxon>Satyrini</taxon>
        <taxon>Parargina</taxon>
        <taxon>Pararge</taxon>
    </lineage>
</organism>
<comment type="caution">
    <text evidence="1">The sequence shown here is derived from an EMBL/GenBank/DDBJ whole genome shotgun (WGS) entry which is preliminary data.</text>
</comment>
<accession>A0A8S4QWC1</accession>
<sequence length="67" mass="7727">MKYVSGVAHDMFSEGLPFLPIRDPNQESPNDAIAAKSSSIRTTMKKKNIVLKLSWHRKHRRTYNTNI</sequence>